<dbReference type="EMBL" id="BAAAQX010000001">
    <property type="protein sequence ID" value="GAA2205039.1"/>
    <property type="molecule type" value="Genomic_DNA"/>
</dbReference>
<dbReference type="Proteomes" id="UP001499843">
    <property type="component" value="Unassembled WGS sequence"/>
</dbReference>
<comment type="caution">
    <text evidence="2">The sequence shown here is derived from an EMBL/GenBank/DDBJ whole genome shotgun (WGS) entry which is preliminary data.</text>
</comment>
<keyword evidence="3" id="KW-1185">Reference proteome</keyword>
<evidence type="ECO:0000313" key="2">
    <source>
        <dbReference type="EMBL" id="GAA2205039.1"/>
    </source>
</evidence>
<sequence>MARQVATTPRPAAEATIEQVTGVMVGNGQLAGITEAQARTSAPTTAVAPSTANGPTATCS</sequence>
<organism evidence="2 3">
    <name type="scientific">Nonomuraea monospora</name>
    <dbReference type="NCBI Taxonomy" id="568818"/>
    <lineage>
        <taxon>Bacteria</taxon>
        <taxon>Bacillati</taxon>
        <taxon>Actinomycetota</taxon>
        <taxon>Actinomycetes</taxon>
        <taxon>Streptosporangiales</taxon>
        <taxon>Streptosporangiaceae</taxon>
        <taxon>Nonomuraea</taxon>
    </lineage>
</organism>
<accession>A0ABN3C7D2</accession>
<reference evidence="2 3" key="1">
    <citation type="journal article" date="2019" name="Int. J. Syst. Evol. Microbiol.">
        <title>The Global Catalogue of Microorganisms (GCM) 10K type strain sequencing project: providing services to taxonomists for standard genome sequencing and annotation.</title>
        <authorList>
            <consortium name="The Broad Institute Genomics Platform"/>
            <consortium name="The Broad Institute Genome Sequencing Center for Infectious Disease"/>
            <person name="Wu L."/>
            <person name="Ma J."/>
        </authorList>
    </citation>
    <scope>NUCLEOTIDE SEQUENCE [LARGE SCALE GENOMIC DNA]</scope>
    <source>
        <strain evidence="2 3">JCM 16114</strain>
    </source>
</reference>
<evidence type="ECO:0000256" key="1">
    <source>
        <dbReference type="SAM" id="MobiDB-lite"/>
    </source>
</evidence>
<protein>
    <submittedName>
        <fullName evidence="2">Uncharacterized protein</fullName>
    </submittedName>
</protein>
<feature type="compositionally biased region" description="Low complexity" evidence="1">
    <location>
        <begin position="40"/>
        <end position="52"/>
    </location>
</feature>
<evidence type="ECO:0000313" key="3">
    <source>
        <dbReference type="Proteomes" id="UP001499843"/>
    </source>
</evidence>
<name>A0ABN3C7D2_9ACTN</name>
<proteinExistence type="predicted"/>
<gene>
    <name evidence="2" type="ORF">GCM10009850_006720</name>
</gene>
<dbReference type="RefSeq" id="WP_344470703.1">
    <property type="nucleotide sequence ID" value="NZ_BAAAQX010000001.1"/>
</dbReference>
<feature type="region of interest" description="Disordered" evidence="1">
    <location>
        <begin position="38"/>
        <end position="60"/>
    </location>
</feature>